<evidence type="ECO:0000259" key="8">
    <source>
        <dbReference type="PROSITE" id="PS50109"/>
    </source>
</evidence>
<dbReference type="GO" id="GO:0005886">
    <property type="term" value="C:plasma membrane"/>
    <property type="evidence" value="ECO:0007669"/>
    <property type="project" value="TreeGrafter"/>
</dbReference>
<dbReference type="InterPro" id="IPR005467">
    <property type="entry name" value="His_kinase_dom"/>
</dbReference>
<comment type="caution">
    <text evidence="10">The sequence shown here is derived from an EMBL/GenBank/DDBJ whole genome shotgun (WGS) entry which is preliminary data.</text>
</comment>
<dbReference type="EMBL" id="VANS01000004">
    <property type="protein sequence ID" value="TMM51231.1"/>
    <property type="molecule type" value="Genomic_DNA"/>
</dbReference>
<evidence type="ECO:0000256" key="3">
    <source>
        <dbReference type="ARBA" id="ARBA00022553"/>
    </source>
</evidence>
<keyword evidence="7" id="KW-0175">Coiled coil</keyword>
<evidence type="ECO:0000256" key="5">
    <source>
        <dbReference type="ARBA" id="ARBA00022777"/>
    </source>
</evidence>
<dbReference type="PANTHER" id="PTHR43047:SF9">
    <property type="entry name" value="HISTIDINE KINASE"/>
    <property type="match status" value="1"/>
</dbReference>
<dbReference type="GO" id="GO:0009927">
    <property type="term" value="F:histidine phosphotransfer kinase activity"/>
    <property type="evidence" value="ECO:0007669"/>
    <property type="project" value="TreeGrafter"/>
</dbReference>
<accession>A0A5S3Q3Y2</accession>
<dbReference type="InterPro" id="IPR036097">
    <property type="entry name" value="HisK_dim/P_sf"/>
</dbReference>
<dbReference type="EC" id="2.7.13.3" evidence="2"/>
<evidence type="ECO:0000256" key="2">
    <source>
        <dbReference type="ARBA" id="ARBA00012438"/>
    </source>
</evidence>
<feature type="domain" description="Response regulatory" evidence="9">
    <location>
        <begin position="614"/>
        <end position="730"/>
    </location>
</feature>
<dbReference type="Pfam" id="PF12860">
    <property type="entry name" value="PAS_7"/>
    <property type="match status" value="2"/>
</dbReference>
<keyword evidence="3 6" id="KW-0597">Phosphoprotein</keyword>
<dbReference type="RefSeq" id="WP_138663190.1">
    <property type="nucleotide sequence ID" value="NZ_VANS01000004.1"/>
</dbReference>
<evidence type="ECO:0000256" key="4">
    <source>
        <dbReference type="ARBA" id="ARBA00022679"/>
    </source>
</evidence>
<feature type="modified residue" description="4-aspartylphosphate" evidence="6">
    <location>
        <position position="665"/>
    </location>
</feature>
<dbReference type="SMART" id="SM00388">
    <property type="entry name" value="HisKA"/>
    <property type="match status" value="1"/>
</dbReference>
<dbReference type="SUPFAM" id="SSF52172">
    <property type="entry name" value="CheY-like"/>
    <property type="match status" value="1"/>
</dbReference>
<feature type="domain" description="Histidine kinase" evidence="8">
    <location>
        <begin position="379"/>
        <end position="590"/>
    </location>
</feature>
<dbReference type="Gene3D" id="3.40.50.2300">
    <property type="match status" value="1"/>
</dbReference>
<proteinExistence type="predicted"/>
<dbReference type="PROSITE" id="PS50110">
    <property type="entry name" value="RESPONSE_REGULATORY"/>
    <property type="match status" value="1"/>
</dbReference>
<dbReference type="Pfam" id="PF00072">
    <property type="entry name" value="Response_reg"/>
    <property type="match status" value="1"/>
</dbReference>
<dbReference type="InterPro" id="IPR036890">
    <property type="entry name" value="HATPase_C_sf"/>
</dbReference>
<organism evidence="10 11">
    <name type="scientific">Sulfitobacter sabulilitoris</name>
    <dbReference type="NCBI Taxonomy" id="2562655"/>
    <lineage>
        <taxon>Bacteria</taxon>
        <taxon>Pseudomonadati</taxon>
        <taxon>Pseudomonadota</taxon>
        <taxon>Alphaproteobacteria</taxon>
        <taxon>Rhodobacterales</taxon>
        <taxon>Roseobacteraceae</taxon>
        <taxon>Sulfitobacter</taxon>
    </lineage>
</organism>
<dbReference type="CDD" id="cd00082">
    <property type="entry name" value="HisKA"/>
    <property type="match status" value="1"/>
</dbReference>
<dbReference type="SUPFAM" id="SSF55874">
    <property type="entry name" value="ATPase domain of HSP90 chaperone/DNA topoisomerase II/histidine kinase"/>
    <property type="match status" value="1"/>
</dbReference>
<keyword evidence="11" id="KW-1185">Reference proteome</keyword>
<dbReference type="InterPro" id="IPR001789">
    <property type="entry name" value="Sig_transdc_resp-reg_receiver"/>
</dbReference>
<dbReference type="FunFam" id="3.30.565.10:FF:000049">
    <property type="entry name" value="Two-component sensor histidine kinase"/>
    <property type="match status" value="1"/>
</dbReference>
<dbReference type="Gene3D" id="1.10.287.130">
    <property type="match status" value="1"/>
</dbReference>
<dbReference type="InterPro" id="IPR003661">
    <property type="entry name" value="HisK_dim/P_dom"/>
</dbReference>
<dbReference type="Gene3D" id="3.30.450.20">
    <property type="entry name" value="PAS domain"/>
    <property type="match status" value="2"/>
</dbReference>
<evidence type="ECO:0000256" key="7">
    <source>
        <dbReference type="SAM" id="Coils"/>
    </source>
</evidence>
<name>A0A5S3Q3Y2_9RHOB</name>
<dbReference type="InterPro" id="IPR003594">
    <property type="entry name" value="HATPase_dom"/>
</dbReference>
<keyword evidence="5" id="KW-0418">Kinase</keyword>
<dbReference type="CDD" id="cd00156">
    <property type="entry name" value="REC"/>
    <property type="match status" value="1"/>
</dbReference>
<evidence type="ECO:0000259" key="9">
    <source>
        <dbReference type="PROSITE" id="PS50110"/>
    </source>
</evidence>
<dbReference type="InterPro" id="IPR011006">
    <property type="entry name" value="CheY-like_superfamily"/>
</dbReference>
<dbReference type="PANTHER" id="PTHR43047">
    <property type="entry name" value="TWO-COMPONENT HISTIDINE PROTEIN KINASE"/>
    <property type="match status" value="1"/>
</dbReference>
<dbReference type="Gene3D" id="3.30.565.10">
    <property type="entry name" value="Histidine kinase-like ATPase, C-terminal domain"/>
    <property type="match status" value="1"/>
</dbReference>
<dbReference type="SUPFAM" id="SSF55785">
    <property type="entry name" value="PYP-like sensor domain (PAS domain)"/>
    <property type="match status" value="1"/>
</dbReference>
<dbReference type="Proteomes" id="UP000309550">
    <property type="component" value="Unassembled WGS sequence"/>
</dbReference>
<sequence>MSLINPSDTIERQNAKLLQIAQALMRKVEQKNDQSGISYAQFERAALLEVQVRERTIDLERTLDLLQESNAQLEAANRETATAQDNLSEAIETINEGFALFDKDDRLVLTNSRFCRYLRDVPDKLHEGMPFEDYVTAVSQSRYLALPHGVTPKSWSDIRYDRHREDYVVFNVSLSQDRWLQVSEHRTANGGTVILQTDVTEIIRLERQERDRMRDQQAQILQATLDHLDQGVCIFNHERNLVGWNKRMDRLLELPPQHSAKGLSFLALLDGLESELDFSVGFDAEMLRRWANQGAGRSPINFEVTRSGNRFLSVFGQEMPDRGFVISFTDVTAERESARALADMNERLERRVQYRTQELGIALSEARRANASKSRFVAAASHDLLQPLSAAKLFVSSLAEQLDGPDLRQIVDKAESALSSVEDIIEALLDISKLDANHAVFDVKPVRMSAILRPLRDELTPVALSKGLDLRIRDCPLTVHSDPGFLRRIVQNLVTNAIRYTDSGGVLVGVRRIGDRARVEVWDTGCGIAAADQEIVFQEFKRLGKTTSQAGLGLGLAIVERACKSLDHPLRLRSEPGKGSCFSFDVPIRQAHEVASKAAGRAAADGTAIKKGLVVLLVENDPQLANALIMMIESWEAHVIHAANGEDALQLLSDIQLTPDALVLDYQLGQGLSGIELLHRIRGDLGNVPVRLISADRGADLRQACNDAGITLLTKPIDREKLHRFLADVGR</sequence>
<dbReference type="OrthoDB" id="9764438at2"/>
<evidence type="ECO:0000256" key="1">
    <source>
        <dbReference type="ARBA" id="ARBA00000085"/>
    </source>
</evidence>
<feature type="coiled-coil region" evidence="7">
    <location>
        <begin position="14"/>
        <end position="93"/>
    </location>
</feature>
<evidence type="ECO:0000313" key="11">
    <source>
        <dbReference type="Proteomes" id="UP000309550"/>
    </source>
</evidence>
<evidence type="ECO:0000313" key="10">
    <source>
        <dbReference type="EMBL" id="TMM51231.1"/>
    </source>
</evidence>
<dbReference type="PROSITE" id="PS50109">
    <property type="entry name" value="HIS_KIN"/>
    <property type="match status" value="1"/>
</dbReference>
<dbReference type="Pfam" id="PF00512">
    <property type="entry name" value="HisKA"/>
    <property type="match status" value="1"/>
</dbReference>
<dbReference type="SMART" id="SM00091">
    <property type="entry name" value="PAS"/>
    <property type="match status" value="2"/>
</dbReference>
<reference evidence="10 11" key="1">
    <citation type="submission" date="2019-05" db="EMBL/GenBank/DDBJ databases">
        <title>Sulfitobacter sabulilitoris sp. nov., isolated from a marine sand.</title>
        <authorList>
            <person name="Yoon J.-H."/>
        </authorList>
    </citation>
    <scope>NUCLEOTIDE SEQUENCE [LARGE SCALE GENOMIC DNA]</scope>
    <source>
        <strain evidence="10 11">HSMS-29</strain>
    </source>
</reference>
<protein>
    <recommendedName>
        <fullName evidence="2">histidine kinase</fullName>
        <ecNumber evidence="2">2.7.13.3</ecNumber>
    </recommendedName>
</protein>
<dbReference type="CDD" id="cd00075">
    <property type="entry name" value="HATPase"/>
    <property type="match status" value="1"/>
</dbReference>
<dbReference type="SMART" id="SM00448">
    <property type="entry name" value="REC"/>
    <property type="match status" value="1"/>
</dbReference>
<dbReference type="InterPro" id="IPR000014">
    <property type="entry name" value="PAS"/>
</dbReference>
<dbReference type="SUPFAM" id="SSF47384">
    <property type="entry name" value="Homodimeric domain of signal transducing histidine kinase"/>
    <property type="match status" value="1"/>
</dbReference>
<gene>
    <name evidence="10" type="ORF">FDT80_15345</name>
</gene>
<dbReference type="PRINTS" id="PR00344">
    <property type="entry name" value="BCTRLSENSOR"/>
</dbReference>
<dbReference type="GO" id="GO:0000155">
    <property type="term" value="F:phosphorelay sensor kinase activity"/>
    <property type="evidence" value="ECO:0007669"/>
    <property type="project" value="InterPro"/>
</dbReference>
<dbReference type="SMART" id="SM00387">
    <property type="entry name" value="HATPase_c"/>
    <property type="match status" value="1"/>
</dbReference>
<keyword evidence="4" id="KW-0808">Transferase</keyword>
<comment type="catalytic activity">
    <reaction evidence="1">
        <text>ATP + protein L-histidine = ADP + protein N-phospho-L-histidine.</text>
        <dbReference type="EC" id="2.7.13.3"/>
    </reaction>
</comment>
<evidence type="ECO:0000256" key="6">
    <source>
        <dbReference type="PROSITE-ProRule" id="PRU00169"/>
    </source>
</evidence>
<dbReference type="Pfam" id="PF02518">
    <property type="entry name" value="HATPase_c"/>
    <property type="match status" value="1"/>
</dbReference>
<dbReference type="InterPro" id="IPR035965">
    <property type="entry name" value="PAS-like_dom_sf"/>
</dbReference>
<dbReference type="AlphaFoldDB" id="A0A5S3Q3Y2"/>
<dbReference type="InterPro" id="IPR004358">
    <property type="entry name" value="Sig_transdc_His_kin-like_C"/>
</dbReference>